<feature type="signal peptide" evidence="1">
    <location>
        <begin position="1"/>
        <end position="20"/>
    </location>
</feature>
<feature type="domain" description="DUF3347" evidence="2">
    <location>
        <begin position="33"/>
        <end position="117"/>
    </location>
</feature>
<dbReference type="Pfam" id="PF11827">
    <property type="entry name" value="DUF3347"/>
    <property type="match status" value="1"/>
</dbReference>
<organism evidence="3 4">
    <name type="scientific">Coraliomargarita algicola</name>
    <dbReference type="NCBI Taxonomy" id="3092156"/>
    <lineage>
        <taxon>Bacteria</taxon>
        <taxon>Pseudomonadati</taxon>
        <taxon>Verrucomicrobiota</taxon>
        <taxon>Opitutia</taxon>
        <taxon>Puniceicoccales</taxon>
        <taxon>Coraliomargaritaceae</taxon>
        <taxon>Coraliomargarita</taxon>
    </lineage>
</organism>
<protein>
    <submittedName>
        <fullName evidence="3">DUF3347 domain-containing protein</fullName>
    </submittedName>
</protein>
<accession>A0ABZ0RNW6</accession>
<keyword evidence="1" id="KW-0732">Signal</keyword>
<evidence type="ECO:0000256" key="1">
    <source>
        <dbReference type="SAM" id="SignalP"/>
    </source>
</evidence>
<evidence type="ECO:0000259" key="2">
    <source>
        <dbReference type="Pfam" id="PF11827"/>
    </source>
</evidence>
<reference evidence="3 4" key="1">
    <citation type="submission" date="2023-11" db="EMBL/GenBank/DDBJ databases">
        <title>Coraliomargarita sp. nov., isolated from marine algae.</title>
        <authorList>
            <person name="Lee J.K."/>
            <person name="Baek J.H."/>
            <person name="Kim J.M."/>
            <person name="Choi D.G."/>
            <person name="Jeon C.O."/>
        </authorList>
    </citation>
    <scope>NUCLEOTIDE SEQUENCE [LARGE SCALE GENOMIC DNA]</scope>
    <source>
        <strain evidence="3 4">J2-16</strain>
    </source>
</reference>
<evidence type="ECO:0000313" key="3">
    <source>
        <dbReference type="EMBL" id="WPJ97212.1"/>
    </source>
</evidence>
<feature type="chain" id="PRO_5045427453" evidence="1">
    <location>
        <begin position="21"/>
        <end position="172"/>
    </location>
</feature>
<dbReference type="RefSeq" id="WP_319834058.1">
    <property type="nucleotide sequence ID" value="NZ_CP138858.1"/>
</dbReference>
<proteinExistence type="predicted"/>
<gene>
    <name evidence="3" type="ORF">SH580_05765</name>
</gene>
<dbReference type="EMBL" id="CP138858">
    <property type="protein sequence ID" value="WPJ97212.1"/>
    <property type="molecule type" value="Genomic_DNA"/>
</dbReference>
<dbReference type="Proteomes" id="UP001324993">
    <property type="component" value="Chromosome"/>
</dbReference>
<name>A0ABZ0RNW6_9BACT</name>
<sequence>MNKILQLALGLLISVSILQAHSDAFKPQFVDTVVDPYLSIQKALAGDDLKAAQAGAKVFLEAMEEAPNAGEAHQETVALRAPVKRIATASDIKVARTAFLESSRQMIALIEHVGVTKDAPMFTAFCPMAFDGKGGEWVQSDEKVANPYYGSMMFRCGSIQKQIAGSPDHSHE</sequence>
<evidence type="ECO:0000313" key="4">
    <source>
        <dbReference type="Proteomes" id="UP001324993"/>
    </source>
</evidence>
<keyword evidence="4" id="KW-1185">Reference proteome</keyword>
<dbReference type="InterPro" id="IPR021782">
    <property type="entry name" value="DUF3347"/>
</dbReference>